<proteinExistence type="predicted"/>
<feature type="transmembrane region" description="Helical" evidence="1">
    <location>
        <begin position="199"/>
        <end position="220"/>
    </location>
</feature>
<feature type="transmembrane region" description="Helical" evidence="1">
    <location>
        <begin position="118"/>
        <end position="141"/>
    </location>
</feature>
<dbReference type="RefSeq" id="XP_044563768.1">
    <property type="nucleotide sequence ID" value="XM_044705286.1"/>
</dbReference>
<dbReference type="OrthoDB" id="164921at2759"/>
<dbReference type="EMBL" id="VFQX01000028">
    <property type="protein sequence ID" value="KAF0979055.1"/>
    <property type="molecule type" value="Genomic_DNA"/>
</dbReference>
<sequence length="540" mass="60455">MVETTSSNKAKLLIGALHWPLLIWAIANACAGFVGIFVYAGITSSFGPVYVMNPYIGMWLCIMLFFFSVQGIYHEMKPNESKFKSVFLVSNVVYFVVIFIESFIMFLGYTIAGYRSDAIIWTILLWIICLLNVCIVVLRWFGSLLSINTKKSFIIHAIDEQHGGNTTILSGEQSNSAAKRAGQVICISGIVLNTVLRGLFIILMALLVSGAINAALIVNYPPQGKFITIPLADGSGRSQTIHYKCEGPVSLSSPVFLVEGDFSHGYADYVGIQKVLTSLNRRSCIYDKPGLGYSDYLFVDQKNESTFYHNFLTGIGETKPYVMVGWGGGGPMIYRYALEHPEMVKSLVFLDVFPNGIEFISVRDLKNMTQAEYEAYRKRDITGRKTLINIINALGVPWGLMSIFVPSNSMSVNAQEIATWMRTEKTWITQTSMMDTIGIPDTLFQNVLPSNISVNLVISKHNDSWVERTNYQCKQHGVNSEQCQFQKELNTYYFNAQNTLVSNRNGGTITYCTSDDCNLGYYVFTNPNYTASLIHSLYPM</sequence>
<keyword evidence="1" id="KW-0812">Transmembrane</keyword>
<comment type="caution">
    <text evidence="2">The sequence shown here is derived from an EMBL/GenBank/DDBJ whole genome shotgun (WGS) entry which is preliminary data.</text>
</comment>
<dbReference type="VEuPathDB" id="AmoebaDB:FDP41_002125"/>
<feature type="transmembrane region" description="Helical" evidence="1">
    <location>
        <begin position="85"/>
        <end position="112"/>
    </location>
</feature>
<dbReference type="OMA" id="GWRACAY"/>
<name>A0A6A5C0K7_NAEFO</name>
<evidence type="ECO:0000313" key="2">
    <source>
        <dbReference type="EMBL" id="KAF0979055.1"/>
    </source>
</evidence>
<dbReference type="Gene3D" id="3.40.50.1820">
    <property type="entry name" value="alpha/beta hydrolase"/>
    <property type="match status" value="1"/>
</dbReference>
<organism evidence="2 3">
    <name type="scientific">Naegleria fowleri</name>
    <name type="common">Brain eating amoeba</name>
    <dbReference type="NCBI Taxonomy" id="5763"/>
    <lineage>
        <taxon>Eukaryota</taxon>
        <taxon>Discoba</taxon>
        <taxon>Heterolobosea</taxon>
        <taxon>Tetramitia</taxon>
        <taxon>Eutetramitia</taxon>
        <taxon>Vahlkampfiidae</taxon>
        <taxon>Naegleria</taxon>
    </lineage>
</organism>
<keyword evidence="1" id="KW-0472">Membrane</keyword>
<dbReference type="VEuPathDB" id="AmoebaDB:NF0121130"/>
<keyword evidence="1" id="KW-1133">Transmembrane helix</keyword>
<dbReference type="Proteomes" id="UP000444721">
    <property type="component" value="Unassembled WGS sequence"/>
</dbReference>
<evidence type="ECO:0000313" key="3">
    <source>
        <dbReference type="Proteomes" id="UP000444721"/>
    </source>
</evidence>
<dbReference type="VEuPathDB" id="AmoebaDB:NfTy_034530"/>
<dbReference type="GeneID" id="68109343"/>
<evidence type="ECO:0008006" key="4">
    <source>
        <dbReference type="Google" id="ProtNLM"/>
    </source>
</evidence>
<gene>
    <name evidence="2" type="ORF">FDP41_002125</name>
</gene>
<protein>
    <recommendedName>
        <fullName evidence="4">AB hydrolase-1 domain-containing protein</fullName>
    </recommendedName>
</protein>
<dbReference type="AlphaFoldDB" id="A0A6A5C0K7"/>
<reference evidence="2 3" key="1">
    <citation type="journal article" date="2019" name="Sci. Rep.">
        <title>Nanopore sequencing improves the draft genome of the human pathogenic amoeba Naegleria fowleri.</title>
        <authorList>
            <person name="Liechti N."/>
            <person name="Schurch N."/>
            <person name="Bruggmann R."/>
            <person name="Wittwer M."/>
        </authorList>
    </citation>
    <scope>NUCLEOTIDE SEQUENCE [LARGE SCALE GENOMIC DNA]</scope>
    <source>
        <strain evidence="2 3">ATCC 30894</strain>
    </source>
</reference>
<dbReference type="InterPro" id="IPR029058">
    <property type="entry name" value="AB_hydrolase_fold"/>
</dbReference>
<feature type="transmembrane region" description="Helical" evidence="1">
    <location>
        <begin position="54"/>
        <end position="73"/>
    </location>
</feature>
<feature type="transmembrane region" description="Helical" evidence="1">
    <location>
        <begin position="21"/>
        <end position="42"/>
    </location>
</feature>
<keyword evidence="3" id="KW-1185">Reference proteome</keyword>
<dbReference type="SUPFAM" id="SSF53474">
    <property type="entry name" value="alpha/beta-Hydrolases"/>
    <property type="match status" value="1"/>
</dbReference>
<evidence type="ECO:0000256" key="1">
    <source>
        <dbReference type="SAM" id="Phobius"/>
    </source>
</evidence>
<accession>A0A6A5C0K7</accession>